<dbReference type="InterPro" id="IPR010979">
    <property type="entry name" value="Ribosomal_uS13-like_H2TH"/>
</dbReference>
<dbReference type="InterPro" id="IPR044090">
    <property type="entry name" value="Nei2_N"/>
</dbReference>
<comment type="similarity">
    <text evidence="1">Belongs to the FPG family.</text>
</comment>
<dbReference type="AlphaFoldDB" id="A0A1H4MTN4"/>
<dbReference type="GO" id="GO:0003684">
    <property type="term" value="F:damaged DNA binding"/>
    <property type="evidence" value="ECO:0007669"/>
    <property type="project" value="InterPro"/>
</dbReference>
<dbReference type="RefSeq" id="WP_091183331.1">
    <property type="nucleotide sequence ID" value="NZ_FNRY01000001.1"/>
</dbReference>
<keyword evidence="12" id="KW-0326">Glycosidase</keyword>
<accession>A0A1H4MTN4</accession>
<dbReference type="Pfam" id="PF06831">
    <property type="entry name" value="H2TH"/>
    <property type="match status" value="1"/>
</dbReference>
<dbReference type="GO" id="GO:0006284">
    <property type="term" value="P:base-excision repair"/>
    <property type="evidence" value="ECO:0007669"/>
    <property type="project" value="InterPro"/>
</dbReference>
<evidence type="ECO:0000256" key="1">
    <source>
        <dbReference type="ARBA" id="ARBA00009409"/>
    </source>
</evidence>
<dbReference type="SMART" id="SM01232">
    <property type="entry name" value="H2TH"/>
    <property type="match status" value="1"/>
</dbReference>
<evidence type="ECO:0000256" key="7">
    <source>
        <dbReference type="ARBA" id="ARBA00022833"/>
    </source>
</evidence>
<keyword evidence="8" id="KW-0238">DNA-binding</keyword>
<reference evidence="16 17" key="1">
    <citation type="submission" date="2016-10" db="EMBL/GenBank/DDBJ databases">
        <authorList>
            <person name="de Groot N.N."/>
        </authorList>
    </citation>
    <scope>NUCLEOTIDE SEQUENCE [LARGE SCALE GENOMIC DNA]</scope>
    <source>
        <strain evidence="16 17">DSM 21799</strain>
    </source>
</reference>
<evidence type="ECO:0000313" key="16">
    <source>
        <dbReference type="EMBL" id="SEB86386.1"/>
    </source>
</evidence>
<dbReference type="PANTHER" id="PTHR42697:SF1">
    <property type="entry name" value="ENDONUCLEASE 8"/>
    <property type="match status" value="1"/>
</dbReference>
<evidence type="ECO:0000256" key="4">
    <source>
        <dbReference type="ARBA" id="ARBA00022763"/>
    </source>
</evidence>
<evidence type="ECO:0000256" key="8">
    <source>
        <dbReference type="ARBA" id="ARBA00023125"/>
    </source>
</evidence>
<evidence type="ECO:0000259" key="14">
    <source>
        <dbReference type="PROSITE" id="PS51066"/>
    </source>
</evidence>
<dbReference type="InterPro" id="IPR012319">
    <property type="entry name" value="FPG_cat"/>
</dbReference>
<dbReference type="Gene3D" id="3.20.190.10">
    <property type="entry name" value="MutM-like, N-terminal"/>
    <property type="match status" value="1"/>
</dbReference>
<dbReference type="OrthoDB" id="9800855at2"/>
<protein>
    <recommendedName>
        <fullName evidence="2">DNA-(apurinic or apyrimidinic site) lyase</fullName>
        <ecNumber evidence="2">4.2.99.18</ecNumber>
    </recommendedName>
</protein>
<dbReference type="SUPFAM" id="SSF81624">
    <property type="entry name" value="N-terminal domain of MutM-like DNA repair proteins"/>
    <property type="match status" value="1"/>
</dbReference>
<keyword evidence="4" id="KW-0227">DNA damage</keyword>
<evidence type="ECO:0000256" key="11">
    <source>
        <dbReference type="ARBA" id="ARBA00023268"/>
    </source>
</evidence>
<dbReference type="Gene3D" id="1.10.8.50">
    <property type="match status" value="1"/>
</dbReference>
<dbReference type="InterPro" id="IPR035937">
    <property type="entry name" value="FPG_N"/>
</dbReference>
<keyword evidence="16" id="KW-0540">Nuclease</keyword>
<evidence type="ECO:0000256" key="13">
    <source>
        <dbReference type="PROSITE-ProRule" id="PRU00391"/>
    </source>
</evidence>
<keyword evidence="16" id="KW-0255">Endonuclease</keyword>
<keyword evidence="7" id="KW-0862">Zinc</keyword>
<evidence type="ECO:0000256" key="3">
    <source>
        <dbReference type="ARBA" id="ARBA00022723"/>
    </source>
</evidence>
<evidence type="ECO:0000256" key="5">
    <source>
        <dbReference type="ARBA" id="ARBA00022771"/>
    </source>
</evidence>
<evidence type="ECO:0000256" key="2">
    <source>
        <dbReference type="ARBA" id="ARBA00012720"/>
    </source>
</evidence>
<evidence type="ECO:0000256" key="10">
    <source>
        <dbReference type="ARBA" id="ARBA00023239"/>
    </source>
</evidence>
<sequence length="258" mass="28718">MPEGDTVYRTARNLNDVLAGEIITEWSLRVPAFATSDLRGQRVDEVVSRGKHILHRIGEWSLHTHLKMEGDWHIYPAGGRWRKPGWKARAVVGTDAVTTVGFELGVVELLPRSDEELVVGHLGPDLLGPDWSAEEAVARLEADPARPVAVALLDQRNLAGLGNEYVNEICFLRGIRPESPIGETDAAALVRLSHRLILANRDRVARTTTGDTRPGRQSWVFSRDGQRCRRCGTVIERGRLGASSTQLRDTYWCPSCQR</sequence>
<organism evidence="16 17">
    <name type="scientific">Paramicrobacterium humi</name>
    <dbReference type="NCBI Taxonomy" id="640635"/>
    <lineage>
        <taxon>Bacteria</taxon>
        <taxon>Bacillati</taxon>
        <taxon>Actinomycetota</taxon>
        <taxon>Actinomycetes</taxon>
        <taxon>Micrococcales</taxon>
        <taxon>Microbacteriaceae</taxon>
        <taxon>Paramicrobacterium</taxon>
    </lineage>
</organism>
<dbReference type="PANTHER" id="PTHR42697">
    <property type="entry name" value="ENDONUCLEASE 8"/>
    <property type="match status" value="1"/>
</dbReference>
<dbReference type="InterPro" id="IPR000214">
    <property type="entry name" value="Znf_DNA_glyclase/AP_lyase"/>
</dbReference>
<dbReference type="Pfam" id="PF01149">
    <property type="entry name" value="Fapy_DNA_glyco"/>
    <property type="match status" value="1"/>
</dbReference>
<dbReference type="EC" id="4.2.99.18" evidence="2"/>
<evidence type="ECO:0000259" key="15">
    <source>
        <dbReference type="PROSITE" id="PS51068"/>
    </source>
</evidence>
<name>A0A1H4MTN4_9MICO</name>
<feature type="domain" description="FPG-type" evidence="14">
    <location>
        <begin position="219"/>
        <end position="258"/>
    </location>
</feature>
<keyword evidence="9" id="KW-0234">DNA repair</keyword>
<evidence type="ECO:0000256" key="9">
    <source>
        <dbReference type="ARBA" id="ARBA00023204"/>
    </source>
</evidence>
<keyword evidence="5 13" id="KW-0863">Zinc-finger</keyword>
<dbReference type="SUPFAM" id="SSF46946">
    <property type="entry name" value="S13-like H2TH domain"/>
    <property type="match status" value="1"/>
</dbReference>
<dbReference type="GO" id="GO:0140078">
    <property type="term" value="F:class I DNA-(apurinic or apyrimidinic site) endonuclease activity"/>
    <property type="evidence" value="ECO:0007669"/>
    <property type="project" value="UniProtKB-EC"/>
</dbReference>
<dbReference type="Proteomes" id="UP000199183">
    <property type="component" value="Unassembled WGS sequence"/>
</dbReference>
<keyword evidence="6" id="KW-0378">Hydrolase</keyword>
<keyword evidence="11" id="KW-0511">Multifunctional enzyme</keyword>
<keyword evidence="10" id="KW-0456">Lyase</keyword>
<dbReference type="SUPFAM" id="SSF57716">
    <property type="entry name" value="Glucocorticoid receptor-like (DNA-binding domain)"/>
    <property type="match status" value="1"/>
</dbReference>
<dbReference type="GO" id="GO:0008270">
    <property type="term" value="F:zinc ion binding"/>
    <property type="evidence" value="ECO:0007669"/>
    <property type="project" value="UniProtKB-KW"/>
</dbReference>
<gene>
    <name evidence="16" type="ORF">SAMN04489806_1979</name>
</gene>
<evidence type="ECO:0000313" key="17">
    <source>
        <dbReference type="Proteomes" id="UP000199183"/>
    </source>
</evidence>
<dbReference type="STRING" id="640635.SAMN04489806_1979"/>
<dbReference type="PROSITE" id="PS51068">
    <property type="entry name" value="FPG_CAT"/>
    <property type="match status" value="1"/>
</dbReference>
<keyword evidence="17" id="KW-1185">Reference proteome</keyword>
<dbReference type="InterPro" id="IPR015886">
    <property type="entry name" value="H2TH_FPG"/>
</dbReference>
<evidence type="ECO:0000256" key="6">
    <source>
        <dbReference type="ARBA" id="ARBA00022801"/>
    </source>
</evidence>
<proteinExistence type="inferred from homology"/>
<dbReference type="CDD" id="cd08971">
    <property type="entry name" value="AcNei2_N"/>
    <property type="match status" value="1"/>
</dbReference>
<evidence type="ECO:0000256" key="12">
    <source>
        <dbReference type="ARBA" id="ARBA00023295"/>
    </source>
</evidence>
<dbReference type="GO" id="GO:0000703">
    <property type="term" value="F:oxidized pyrimidine nucleobase lesion DNA N-glycosylase activity"/>
    <property type="evidence" value="ECO:0007669"/>
    <property type="project" value="TreeGrafter"/>
</dbReference>
<dbReference type="SMART" id="SM00898">
    <property type="entry name" value="Fapy_DNA_glyco"/>
    <property type="match status" value="1"/>
</dbReference>
<dbReference type="PROSITE" id="PS51066">
    <property type="entry name" value="ZF_FPG_2"/>
    <property type="match status" value="1"/>
</dbReference>
<feature type="domain" description="Formamidopyrimidine-DNA glycosylase catalytic" evidence="15">
    <location>
        <begin position="2"/>
        <end position="159"/>
    </location>
</feature>
<keyword evidence="3" id="KW-0479">Metal-binding</keyword>
<dbReference type="EMBL" id="FNRY01000001">
    <property type="protein sequence ID" value="SEB86386.1"/>
    <property type="molecule type" value="Genomic_DNA"/>
</dbReference>